<dbReference type="AlphaFoldDB" id="A0A2K0A9H0"/>
<evidence type="ECO:0000256" key="3">
    <source>
        <dbReference type="ARBA" id="ARBA00023316"/>
    </source>
</evidence>
<dbReference type="PROSITE" id="PS51782">
    <property type="entry name" value="LYSM"/>
    <property type="match status" value="1"/>
</dbReference>
<evidence type="ECO:0000259" key="6">
    <source>
        <dbReference type="PROSITE" id="PS51782"/>
    </source>
</evidence>
<dbReference type="SUPFAM" id="SSF54001">
    <property type="entry name" value="Cysteine proteinases"/>
    <property type="match status" value="1"/>
</dbReference>
<reference evidence="7 8" key="1">
    <citation type="submission" date="2017-12" db="EMBL/GenBank/DDBJ databases">
        <title>FDA dAtabase for Regulatory Grade micrObial Sequences (FDA-ARGOS): Supporting development and validation of Infectious Disease Dx tests.</title>
        <authorList>
            <person name="Hoffmann M."/>
            <person name="Allard M."/>
            <person name="Evans P."/>
            <person name="Brown E."/>
            <person name="Tallon L."/>
            <person name="Sadzewicz L."/>
            <person name="Sengamalay N."/>
            <person name="Ott S."/>
            <person name="Godinez A."/>
            <person name="Nagaraj S."/>
            <person name="Vavikolanu K."/>
            <person name="Aluvathingal J."/>
            <person name="Nadendla S."/>
            <person name="Sichtig H."/>
        </authorList>
    </citation>
    <scope>NUCLEOTIDE SEQUENCE [LARGE SCALE GENOMIC DNA]</scope>
    <source>
        <strain evidence="7 8">FDAARGOS_148</strain>
    </source>
</reference>
<dbReference type="InterPro" id="IPR007921">
    <property type="entry name" value="CHAP_dom"/>
</dbReference>
<evidence type="ECO:0000256" key="2">
    <source>
        <dbReference type="ARBA" id="ARBA00022801"/>
    </source>
</evidence>
<feature type="domain" description="LysM" evidence="6">
    <location>
        <begin position="58"/>
        <end position="101"/>
    </location>
</feature>
<feature type="signal peptide" evidence="4">
    <location>
        <begin position="1"/>
        <end position="25"/>
    </location>
</feature>
<keyword evidence="1 4" id="KW-0732">Signal</keyword>
<dbReference type="InterPro" id="IPR018392">
    <property type="entry name" value="LysM"/>
</dbReference>
<dbReference type="SMART" id="SM00257">
    <property type="entry name" value="LysM"/>
    <property type="match status" value="1"/>
</dbReference>
<evidence type="ECO:0000313" key="8">
    <source>
        <dbReference type="Proteomes" id="UP000053523"/>
    </source>
</evidence>
<dbReference type="Gene3D" id="3.10.350.10">
    <property type="entry name" value="LysM domain"/>
    <property type="match status" value="1"/>
</dbReference>
<evidence type="ECO:0000256" key="4">
    <source>
        <dbReference type="SAM" id="SignalP"/>
    </source>
</evidence>
<dbReference type="SUPFAM" id="SSF54106">
    <property type="entry name" value="LysM domain"/>
    <property type="match status" value="1"/>
</dbReference>
<dbReference type="Proteomes" id="UP000053523">
    <property type="component" value="Unassembled WGS sequence"/>
</dbReference>
<dbReference type="Pfam" id="PF05257">
    <property type="entry name" value="CHAP"/>
    <property type="match status" value="1"/>
</dbReference>
<keyword evidence="3" id="KW-0961">Cell wall biogenesis/degradation</keyword>
<evidence type="ECO:0000313" key="7">
    <source>
        <dbReference type="EMBL" id="PNN21669.1"/>
    </source>
</evidence>
<feature type="domain" description="Peptidase C51" evidence="5">
    <location>
        <begin position="164"/>
        <end position="286"/>
    </location>
</feature>
<dbReference type="Pfam" id="PF01476">
    <property type="entry name" value="LysM"/>
    <property type="match status" value="1"/>
</dbReference>
<dbReference type="PROSITE" id="PS50911">
    <property type="entry name" value="CHAP"/>
    <property type="match status" value="1"/>
</dbReference>
<dbReference type="GO" id="GO:0071555">
    <property type="term" value="P:cell wall organization"/>
    <property type="evidence" value="ECO:0007669"/>
    <property type="project" value="UniProtKB-KW"/>
</dbReference>
<accession>A0A2K0A9H0</accession>
<sequence length="286" mass="31292">MINKTLTVTLTSIAALAGLSGLANAQEYTNSTHTTSQQSNTYNSQAEQETNLGLTNKDIVKVKAGDTLYQIALSHHLSLEQLYNFNPGVTALIHPGDLIAVSEKGAAKLENKEINYAQTYAETTVFNQRDVVPQSLSASTTNVTGYNIVPTSAPTTATHDSYHSSVNTPVSYQHVTTANQGNRYSFGNCTYYAFDRRQQLGRSIGSYWGNANNWAYSAKNAGLTVDNRPEVGAIFQTTAGYYGHVGVVEHVNQDGSVYVSEMNWNGHYNHVTNRTITNTSSYNFIH</sequence>
<evidence type="ECO:0000256" key="1">
    <source>
        <dbReference type="ARBA" id="ARBA00022729"/>
    </source>
</evidence>
<dbReference type="Gene3D" id="3.90.1720.10">
    <property type="entry name" value="endopeptidase domain like (from Nostoc punctiforme)"/>
    <property type="match status" value="1"/>
</dbReference>
<name>A0A2K0A9H0_STAHA</name>
<organism evidence="7 8">
    <name type="scientific">Staphylococcus haemolyticus</name>
    <dbReference type="NCBI Taxonomy" id="1283"/>
    <lineage>
        <taxon>Bacteria</taxon>
        <taxon>Bacillati</taxon>
        <taxon>Bacillota</taxon>
        <taxon>Bacilli</taxon>
        <taxon>Bacillales</taxon>
        <taxon>Staphylococcaceae</taxon>
        <taxon>Staphylococcus</taxon>
    </lineage>
</organism>
<dbReference type="CDD" id="cd00118">
    <property type="entry name" value="LysM"/>
    <property type="match status" value="1"/>
</dbReference>
<dbReference type="EMBL" id="LORN02000015">
    <property type="protein sequence ID" value="PNN21669.1"/>
    <property type="molecule type" value="Genomic_DNA"/>
</dbReference>
<dbReference type="InterPro" id="IPR036779">
    <property type="entry name" value="LysM_dom_sf"/>
</dbReference>
<protein>
    <submittedName>
        <fullName evidence="7">CHAP domain-containing protein</fullName>
    </submittedName>
</protein>
<keyword evidence="2" id="KW-0378">Hydrolase</keyword>
<proteinExistence type="predicted"/>
<comment type="caution">
    <text evidence="7">The sequence shown here is derived from an EMBL/GenBank/DDBJ whole genome shotgun (WGS) entry which is preliminary data.</text>
</comment>
<feature type="chain" id="PRO_5014436162" evidence="4">
    <location>
        <begin position="26"/>
        <end position="286"/>
    </location>
</feature>
<dbReference type="InterPro" id="IPR038765">
    <property type="entry name" value="Papain-like_cys_pep_sf"/>
</dbReference>
<gene>
    <name evidence="7" type="ORF">AL503_013120</name>
</gene>
<evidence type="ECO:0000259" key="5">
    <source>
        <dbReference type="PROSITE" id="PS50911"/>
    </source>
</evidence>
<dbReference type="GO" id="GO:0016787">
    <property type="term" value="F:hydrolase activity"/>
    <property type="evidence" value="ECO:0007669"/>
    <property type="project" value="UniProtKB-KW"/>
</dbReference>